<keyword evidence="9" id="KW-1185">Reference proteome</keyword>
<dbReference type="GO" id="GO:0005794">
    <property type="term" value="C:Golgi apparatus"/>
    <property type="evidence" value="ECO:0007669"/>
    <property type="project" value="UniProtKB-SubCell"/>
</dbReference>
<sequence length="311" mass="34496">MPAAPPASLSHYLLSSSSPLLPSIHPLRLTARQEARPRDICSIHPPGNPISSQVSVLLATWEWRYVGGSAILSYDGSGRGSDLGLTSRSMYTSSQKIHKDKDAEPTEFEENVAQVAIELVFYYLLVFLDIANSVYSILSADCADEALVFDDVTRMESTPQNPQFAGRSQAHVRAEKGKLGVPQLPGQGCSFHSFRTNTYKLSFMESPSGIKLILVTHPRTSDLRDSLKYIYNLYVEYVVKNPLYSPGSPIRLLGRSSLINFEQSLTEPYVGRKIFETIRCGSSLFYGNSMPIRDADMFETITTTPEVLTNV</sequence>
<dbReference type="PANTHER" id="PTHR23249:SF16">
    <property type="entry name" value="TRAFFICKING PROTEIN PARTICLE COMPLEX SUBUNIT 1"/>
    <property type="match status" value="1"/>
</dbReference>
<evidence type="ECO:0000256" key="6">
    <source>
        <dbReference type="ARBA" id="ARBA00023034"/>
    </source>
</evidence>
<dbReference type="FunFam" id="3.30.450.70:FF:000006">
    <property type="entry name" value="Trafficking particle complex subunit 1"/>
    <property type="match status" value="1"/>
</dbReference>
<dbReference type="Proteomes" id="UP000653305">
    <property type="component" value="Unassembled WGS sequence"/>
</dbReference>
<dbReference type="GO" id="GO:0005783">
    <property type="term" value="C:endoplasmic reticulum"/>
    <property type="evidence" value="ECO:0007669"/>
    <property type="project" value="UniProtKB-SubCell"/>
</dbReference>
<gene>
    <name evidence="8" type="ORF">PHJA_002503300</name>
</gene>
<comment type="caution">
    <text evidence="8">The sequence shown here is derived from an EMBL/GenBank/DDBJ whole genome shotgun (WGS) entry which is preliminary data.</text>
</comment>
<evidence type="ECO:0000313" key="9">
    <source>
        <dbReference type="Proteomes" id="UP000653305"/>
    </source>
</evidence>
<proteinExistence type="inferred from homology"/>
<name>A0A830D535_9LAMI</name>
<dbReference type="Gene3D" id="3.40.50.970">
    <property type="match status" value="1"/>
</dbReference>
<keyword evidence="5" id="KW-0931">ER-Golgi transport</keyword>
<dbReference type="GO" id="GO:0030008">
    <property type="term" value="C:TRAPP complex"/>
    <property type="evidence" value="ECO:0007669"/>
    <property type="project" value="InterPro"/>
</dbReference>
<keyword evidence="4" id="KW-0256">Endoplasmic reticulum</keyword>
<evidence type="ECO:0000256" key="1">
    <source>
        <dbReference type="ARBA" id="ARBA00004222"/>
    </source>
</evidence>
<dbReference type="Gene3D" id="3.30.450.70">
    <property type="match status" value="1"/>
</dbReference>
<evidence type="ECO:0000256" key="3">
    <source>
        <dbReference type="ARBA" id="ARBA00022448"/>
    </source>
</evidence>
<dbReference type="InterPro" id="IPR007233">
    <property type="entry name" value="TRAPPC"/>
</dbReference>
<keyword evidence="6" id="KW-0333">Golgi apparatus</keyword>
<dbReference type="Pfam" id="PF04099">
    <property type="entry name" value="Sybindin"/>
    <property type="match status" value="1"/>
</dbReference>
<comment type="similarity">
    <text evidence="7">Belongs to the TRAPP small subunits family. BET5 subfamily.</text>
</comment>
<dbReference type="AlphaFoldDB" id="A0A830D535"/>
<dbReference type="InterPro" id="IPR011012">
    <property type="entry name" value="Longin-like_dom_sf"/>
</dbReference>
<evidence type="ECO:0000313" key="8">
    <source>
        <dbReference type="EMBL" id="GFQ03595.1"/>
    </source>
</evidence>
<dbReference type="PANTHER" id="PTHR23249">
    <property type="entry name" value="TRAFFICKING PROTEIN PARTICLE COMPLEX SUBUNIT"/>
    <property type="match status" value="1"/>
</dbReference>
<organism evidence="8 9">
    <name type="scientific">Phtheirospermum japonicum</name>
    <dbReference type="NCBI Taxonomy" id="374723"/>
    <lineage>
        <taxon>Eukaryota</taxon>
        <taxon>Viridiplantae</taxon>
        <taxon>Streptophyta</taxon>
        <taxon>Embryophyta</taxon>
        <taxon>Tracheophyta</taxon>
        <taxon>Spermatophyta</taxon>
        <taxon>Magnoliopsida</taxon>
        <taxon>eudicotyledons</taxon>
        <taxon>Gunneridae</taxon>
        <taxon>Pentapetalae</taxon>
        <taxon>asterids</taxon>
        <taxon>lamiids</taxon>
        <taxon>Lamiales</taxon>
        <taxon>Orobanchaceae</taxon>
        <taxon>Orobanchaceae incertae sedis</taxon>
        <taxon>Phtheirospermum</taxon>
    </lineage>
</organism>
<dbReference type="SUPFAM" id="SSF64356">
    <property type="entry name" value="SNARE-like"/>
    <property type="match status" value="1"/>
</dbReference>
<evidence type="ECO:0000256" key="5">
    <source>
        <dbReference type="ARBA" id="ARBA00022892"/>
    </source>
</evidence>
<dbReference type="SMART" id="SM01399">
    <property type="entry name" value="Sybindin"/>
    <property type="match status" value="1"/>
</dbReference>
<evidence type="ECO:0000256" key="4">
    <source>
        <dbReference type="ARBA" id="ARBA00022824"/>
    </source>
</evidence>
<dbReference type="OrthoDB" id="1708021at2759"/>
<protein>
    <submittedName>
        <fullName evidence="8">Trafficking protein particle complex subunit 1</fullName>
    </submittedName>
</protein>
<comment type="subcellular location">
    <subcellularLocation>
        <location evidence="2">Endoplasmic reticulum</location>
    </subcellularLocation>
    <subcellularLocation>
        <location evidence="1">Golgi apparatus</location>
        <location evidence="1">cis-Golgi network</location>
    </subcellularLocation>
</comment>
<dbReference type="GO" id="GO:0006888">
    <property type="term" value="P:endoplasmic reticulum to Golgi vesicle-mediated transport"/>
    <property type="evidence" value="ECO:0007669"/>
    <property type="project" value="TreeGrafter"/>
</dbReference>
<reference evidence="8" key="1">
    <citation type="submission" date="2020-07" db="EMBL/GenBank/DDBJ databases">
        <title>Ethylene signaling mediates host invasion by parasitic plants.</title>
        <authorList>
            <person name="Yoshida S."/>
        </authorList>
    </citation>
    <scope>NUCLEOTIDE SEQUENCE</scope>
    <source>
        <strain evidence="8">Okayama</strain>
    </source>
</reference>
<keyword evidence="3" id="KW-0813">Transport</keyword>
<evidence type="ECO:0000256" key="7">
    <source>
        <dbReference type="ARBA" id="ARBA00038167"/>
    </source>
</evidence>
<accession>A0A830D535</accession>
<dbReference type="EMBL" id="BMAC01000849">
    <property type="protein sequence ID" value="GFQ03595.1"/>
    <property type="molecule type" value="Genomic_DNA"/>
</dbReference>
<evidence type="ECO:0000256" key="2">
    <source>
        <dbReference type="ARBA" id="ARBA00004240"/>
    </source>
</evidence>